<proteinExistence type="predicted"/>
<evidence type="ECO:0000313" key="1">
    <source>
        <dbReference type="Proteomes" id="UP000887580"/>
    </source>
</evidence>
<protein>
    <submittedName>
        <fullName evidence="2">Uncharacterized protein</fullName>
    </submittedName>
</protein>
<evidence type="ECO:0000313" key="2">
    <source>
        <dbReference type="WBParaSite" id="PS1159_v2.g16268.t1"/>
    </source>
</evidence>
<dbReference type="Proteomes" id="UP000887580">
    <property type="component" value="Unplaced"/>
</dbReference>
<organism evidence="1 2">
    <name type="scientific">Panagrolaimus sp. PS1159</name>
    <dbReference type="NCBI Taxonomy" id="55785"/>
    <lineage>
        <taxon>Eukaryota</taxon>
        <taxon>Metazoa</taxon>
        <taxon>Ecdysozoa</taxon>
        <taxon>Nematoda</taxon>
        <taxon>Chromadorea</taxon>
        <taxon>Rhabditida</taxon>
        <taxon>Tylenchina</taxon>
        <taxon>Panagrolaimomorpha</taxon>
        <taxon>Panagrolaimoidea</taxon>
        <taxon>Panagrolaimidae</taxon>
        <taxon>Panagrolaimus</taxon>
    </lineage>
</organism>
<sequence>MKCKMCKCEILCRGCIYITKNLKVCRCFLIKYRGCSKLHDKSGSDWWLVLVVVVNNKNNKIYYFLKE</sequence>
<reference evidence="2" key="1">
    <citation type="submission" date="2022-11" db="UniProtKB">
        <authorList>
            <consortium name="WormBaseParasite"/>
        </authorList>
    </citation>
    <scope>IDENTIFICATION</scope>
</reference>
<dbReference type="WBParaSite" id="PS1159_v2.g16268.t1">
    <property type="protein sequence ID" value="PS1159_v2.g16268.t1"/>
    <property type="gene ID" value="PS1159_v2.g16268"/>
</dbReference>
<name>A0AC35FCQ0_9BILA</name>
<accession>A0AC35FCQ0</accession>